<dbReference type="STRING" id="337451.A0A3S3Q1Z3"/>
<dbReference type="AlphaFoldDB" id="A0A3S3Q1Z3"/>
<dbReference type="EMBL" id="QPKB01000002">
    <property type="protein sequence ID" value="RWR77169.1"/>
    <property type="molecule type" value="Genomic_DNA"/>
</dbReference>
<dbReference type="GO" id="GO:0016747">
    <property type="term" value="F:acyltransferase activity, transferring groups other than amino-acyl groups"/>
    <property type="evidence" value="ECO:0007669"/>
    <property type="project" value="TreeGrafter"/>
</dbReference>
<comment type="similarity">
    <text evidence="1">Belongs to the plant acyltransferase family.</text>
</comment>
<dbReference type="Pfam" id="PF02458">
    <property type="entry name" value="Transferase"/>
    <property type="match status" value="1"/>
</dbReference>
<dbReference type="OrthoDB" id="1862401at2759"/>
<dbReference type="Gene3D" id="3.30.559.10">
    <property type="entry name" value="Chloramphenicol acetyltransferase-like domain"/>
    <property type="match status" value="1"/>
</dbReference>
<comment type="caution">
    <text evidence="2">The sequence shown here is derived from an EMBL/GenBank/DDBJ whole genome shotgun (WGS) entry which is preliminary data.</text>
</comment>
<proteinExistence type="inferred from homology"/>
<protein>
    <submittedName>
        <fullName evidence="2">Omega-hydroxypalmitate O-feruloyl transferase-like protein</fullName>
    </submittedName>
</protein>
<keyword evidence="2" id="KW-0808">Transferase</keyword>
<dbReference type="Proteomes" id="UP000283530">
    <property type="component" value="Unassembled WGS sequence"/>
</dbReference>
<accession>A0A3S3Q1Z3</accession>
<evidence type="ECO:0000256" key="1">
    <source>
        <dbReference type="ARBA" id="ARBA00009861"/>
    </source>
</evidence>
<name>A0A3S3Q1Z3_9MAGN</name>
<dbReference type="InterPro" id="IPR050317">
    <property type="entry name" value="Plant_Fungal_Acyltransferase"/>
</dbReference>
<dbReference type="PANTHER" id="PTHR31642:SF318">
    <property type="entry name" value="OMEGA-HYDROXYPALMITATE O-FERULOYL TRANSFERASE"/>
    <property type="match status" value="1"/>
</dbReference>
<dbReference type="InterPro" id="IPR023213">
    <property type="entry name" value="CAT-like_dom_sf"/>
</dbReference>
<gene>
    <name evidence="2" type="ORF">CKAN_00564500</name>
</gene>
<sequence>MGEEVQGNEEIFTVKKLEPVLLGPAFQTYEGIYFLSNLDQPLAYIIETVYCFRGEASQSTGEVLKEALAKVLVYYYPLAGTLMRGSDGKLVVRCPGEGVVFVEAIAEHEMEVLGDITMPDPVKLKKLVHTFPETMDIVQLPLLTVQLAQLRRTAMEDNAIKNCSTFVALSAFIWRFQSKALRMRPNQETRLLFTVDGRSRFNPTLPKGFFGNGIIFAHCSCSAGELIEKPLSFAVRMVQEAIKVVNEDHLRSLIDHLEVTRASYPTAANNLLISDWSRLSFSGTDFGWGVPLQSGLASPPIIVLFLPFGEERKCINVLMCLPAPAMETFQKLMVM</sequence>
<keyword evidence="3" id="KW-1185">Reference proteome</keyword>
<dbReference type="PANTHER" id="PTHR31642">
    <property type="entry name" value="TRICHOTHECENE 3-O-ACETYLTRANSFERASE"/>
    <property type="match status" value="1"/>
</dbReference>
<evidence type="ECO:0000313" key="3">
    <source>
        <dbReference type="Proteomes" id="UP000283530"/>
    </source>
</evidence>
<reference evidence="2 3" key="1">
    <citation type="journal article" date="2019" name="Nat. Plants">
        <title>Stout camphor tree genome fills gaps in understanding of flowering plant genome evolution.</title>
        <authorList>
            <person name="Chaw S.M."/>
            <person name="Liu Y.C."/>
            <person name="Wu Y.W."/>
            <person name="Wang H.Y."/>
            <person name="Lin C.I."/>
            <person name="Wu C.S."/>
            <person name="Ke H.M."/>
            <person name="Chang L.Y."/>
            <person name="Hsu C.Y."/>
            <person name="Yang H.T."/>
            <person name="Sudianto E."/>
            <person name="Hsu M.H."/>
            <person name="Wu K.P."/>
            <person name="Wang L.N."/>
            <person name="Leebens-Mack J.H."/>
            <person name="Tsai I.J."/>
        </authorList>
    </citation>
    <scope>NUCLEOTIDE SEQUENCE [LARGE SCALE GENOMIC DNA]</scope>
    <source>
        <strain evidence="3">cv. Chaw 1501</strain>
        <tissue evidence="2">Young leaves</tissue>
    </source>
</reference>
<organism evidence="2 3">
    <name type="scientific">Cinnamomum micranthum f. kanehirae</name>
    <dbReference type="NCBI Taxonomy" id="337451"/>
    <lineage>
        <taxon>Eukaryota</taxon>
        <taxon>Viridiplantae</taxon>
        <taxon>Streptophyta</taxon>
        <taxon>Embryophyta</taxon>
        <taxon>Tracheophyta</taxon>
        <taxon>Spermatophyta</taxon>
        <taxon>Magnoliopsida</taxon>
        <taxon>Magnoliidae</taxon>
        <taxon>Laurales</taxon>
        <taxon>Lauraceae</taxon>
        <taxon>Cinnamomum</taxon>
    </lineage>
</organism>
<evidence type="ECO:0000313" key="2">
    <source>
        <dbReference type="EMBL" id="RWR77169.1"/>
    </source>
</evidence>